<dbReference type="GO" id="GO:0055129">
    <property type="term" value="P:L-proline biosynthetic process"/>
    <property type="evidence" value="ECO:0007669"/>
    <property type="project" value="UniProtKB-UniPathway"/>
</dbReference>
<evidence type="ECO:0000256" key="1">
    <source>
        <dbReference type="ARBA" id="ARBA00004496"/>
    </source>
</evidence>
<name>A0A131XDW2_9ACAR</name>
<reference evidence="19" key="1">
    <citation type="journal article" date="2017" name="Ticks Tick Borne Dis.">
        <title>An insight into the sialome of Hyalomma excavatum.</title>
        <authorList>
            <person name="Ribeiro J.M."/>
            <person name="Slovak M."/>
            <person name="Francischetti I.M."/>
        </authorList>
    </citation>
    <scope>NUCLEOTIDE SEQUENCE</scope>
    <source>
        <strain evidence="19">Samish</strain>
        <tissue evidence="19">Salivary glands</tissue>
    </source>
</reference>
<keyword evidence="9 15" id="KW-0521">NADP</keyword>
<keyword evidence="6" id="KW-0963">Cytoplasm</keyword>
<evidence type="ECO:0000256" key="3">
    <source>
        <dbReference type="ARBA" id="ARBA00005525"/>
    </source>
</evidence>
<dbReference type="SUPFAM" id="SSF51735">
    <property type="entry name" value="NAD(P)-binding Rossmann-fold domains"/>
    <property type="match status" value="1"/>
</dbReference>
<evidence type="ECO:0000256" key="8">
    <source>
        <dbReference type="ARBA" id="ARBA00022650"/>
    </source>
</evidence>
<dbReference type="InterPro" id="IPR000304">
    <property type="entry name" value="Pyrroline-COOH_reductase"/>
</dbReference>
<evidence type="ECO:0000256" key="12">
    <source>
        <dbReference type="ARBA" id="ARBA00049975"/>
    </source>
</evidence>
<evidence type="ECO:0000256" key="14">
    <source>
        <dbReference type="ARBA" id="ARBA00052690"/>
    </source>
</evidence>
<dbReference type="UniPathway" id="UPA00098">
    <property type="reaction ID" value="UER00361"/>
</dbReference>
<comment type="subcellular location">
    <subcellularLocation>
        <location evidence="1">Cytoplasm</location>
    </subcellularLocation>
</comment>
<dbReference type="AlphaFoldDB" id="A0A131XDW2"/>
<evidence type="ECO:0000256" key="7">
    <source>
        <dbReference type="ARBA" id="ARBA00022605"/>
    </source>
</evidence>
<comment type="catalytic activity">
    <reaction evidence="14 16">
        <text>L-proline + NADP(+) = (S)-1-pyrroline-5-carboxylate + NADPH + 2 H(+)</text>
        <dbReference type="Rhea" id="RHEA:14109"/>
        <dbReference type="ChEBI" id="CHEBI:15378"/>
        <dbReference type="ChEBI" id="CHEBI:17388"/>
        <dbReference type="ChEBI" id="CHEBI:57783"/>
        <dbReference type="ChEBI" id="CHEBI:58349"/>
        <dbReference type="ChEBI" id="CHEBI:60039"/>
        <dbReference type="EC" id="1.5.1.2"/>
    </reaction>
</comment>
<dbReference type="GO" id="GO:0005737">
    <property type="term" value="C:cytoplasm"/>
    <property type="evidence" value="ECO:0007669"/>
    <property type="project" value="UniProtKB-SubCell"/>
</dbReference>
<feature type="binding site" evidence="15">
    <location>
        <begin position="17"/>
        <end position="22"/>
    </location>
    <ligand>
        <name>NADP(+)</name>
        <dbReference type="ChEBI" id="CHEBI:58349"/>
    </ligand>
</feature>
<proteinExistence type="evidence at transcript level"/>
<evidence type="ECO:0000256" key="5">
    <source>
        <dbReference type="ARBA" id="ARBA00021413"/>
    </source>
</evidence>
<sequence>MATNGSGMKKIENVGFIGAGNMAQCIIKGIKSTGVQPQNIWVSAPSMKNLEALKEEGYNTTQRNAEVPKKCSIVFLCVKPHLMDVVGAEIQPQLTTNHLVISVAAAVKISHLVGVLRVPCRVVRCMPNTCVTVGAGVCAISRGPGVDADDIALIVNLLGSIGLCEEVSESIMDAVCGLSGSGPAYVCLAIQGMADGAVKMGMPRQLALKFAAQTIMGAGKMALDTGYHPEELKDNVCSPGGTTAYGLSALESRCVRAAFAEAVEAATRRAQELGHKVESKGTTSN</sequence>
<comment type="similarity">
    <text evidence="3 16">Belongs to the pyrroline-5-carboxylate reductase family.</text>
</comment>
<dbReference type="Gene3D" id="3.40.50.720">
    <property type="entry name" value="NAD(P)-binding Rossmann-like Domain"/>
    <property type="match status" value="1"/>
</dbReference>
<evidence type="ECO:0000259" key="17">
    <source>
        <dbReference type="Pfam" id="PF03807"/>
    </source>
</evidence>
<evidence type="ECO:0000313" key="19">
    <source>
        <dbReference type="EMBL" id="JAP63801.1"/>
    </source>
</evidence>
<comment type="function">
    <text evidence="12">Oxidoreductase that catalyzes the last step in proline biosynthesis, which corresponds to the reduction of pyrroline-5-carboxylate (P5C) to L-proline using NAD(P)H. Proline is synthesized from either glutamate or ornithine; both are converted to P5C, and then to proline via pyrroline-5-carboxylate reductases (PYCRs). PYCR3 is exclusively linked to the biosynthesis of proline from ornithine.</text>
</comment>
<accession>A0A131XDW2</accession>
<keyword evidence="7 16" id="KW-0028">Amino-acid biosynthesis</keyword>
<dbReference type="PROSITE" id="PS00521">
    <property type="entry name" value="P5CR"/>
    <property type="match status" value="1"/>
</dbReference>
<dbReference type="EC" id="1.5.1.2" evidence="4 16"/>
<comment type="pathway">
    <text evidence="2 16">Amino-acid biosynthesis; L-proline biosynthesis; L-proline from L-glutamate 5-semialdehyde: step 1/1.</text>
</comment>
<dbReference type="InterPro" id="IPR008927">
    <property type="entry name" value="6-PGluconate_DH-like_C_sf"/>
</dbReference>
<keyword evidence="8 16" id="KW-0641">Proline biosynthesis</keyword>
<dbReference type="InterPro" id="IPR036291">
    <property type="entry name" value="NAD(P)-bd_dom_sf"/>
</dbReference>
<evidence type="ECO:0000256" key="9">
    <source>
        <dbReference type="ARBA" id="ARBA00022857"/>
    </source>
</evidence>
<dbReference type="Pfam" id="PF03807">
    <property type="entry name" value="F420_oxidored"/>
    <property type="match status" value="1"/>
</dbReference>
<comment type="subunit">
    <text evidence="11">Homodecamer; composed of 5 homodimers.</text>
</comment>
<comment type="catalytic activity">
    <reaction evidence="13">
        <text>L-proline + NAD(+) = (S)-1-pyrroline-5-carboxylate + NADH + 2 H(+)</text>
        <dbReference type="Rhea" id="RHEA:14105"/>
        <dbReference type="ChEBI" id="CHEBI:15378"/>
        <dbReference type="ChEBI" id="CHEBI:17388"/>
        <dbReference type="ChEBI" id="CHEBI:57540"/>
        <dbReference type="ChEBI" id="CHEBI:57945"/>
        <dbReference type="ChEBI" id="CHEBI:60039"/>
        <dbReference type="EC" id="1.5.1.2"/>
    </reaction>
</comment>
<dbReference type="EMBL" id="GEFH01004780">
    <property type="protein sequence ID" value="JAP63801.1"/>
    <property type="molecule type" value="mRNA"/>
</dbReference>
<dbReference type="InterPro" id="IPR053790">
    <property type="entry name" value="P5CR-like_CS"/>
</dbReference>
<dbReference type="PANTHER" id="PTHR11645">
    <property type="entry name" value="PYRROLINE-5-CARBOXYLATE REDUCTASE"/>
    <property type="match status" value="1"/>
</dbReference>
<feature type="domain" description="Pyrroline-5-carboxylate reductase dimerisation" evidence="18">
    <location>
        <begin position="169"/>
        <end position="273"/>
    </location>
</feature>
<evidence type="ECO:0000256" key="4">
    <source>
        <dbReference type="ARBA" id="ARBA00012855"/>
    </source>
</evidence>
<dbReference type="FunFam" id="1.10.3730.10:FF:000001">
    <property type="entry name" value="Pyrroline-5-carboxylate reductase"/>
    <property type="match status" value="1"/>
</dbReference>
<evidence type="ECO:0000256" key="15">
    <source>
        <dbReference type="PIRSR" id="PIRSR000193-1"/>
    </source>
</evidence>
<dbReference type="Pfam" id="PF14748">
    <property type="entry name" value="P5CR_dimer"/>
    <property type="match status" value="1"/>
</dbReference>
<dbReference type="PANTHER" id="PTHR11645:SF0">
    <property type="entry name" value="PYRROLINE-5-CARBOXYLATE REDUCTASE 3"/>
    <property type="match status" value="1"/>
</dbReference>
<dbReference type="HAMAP" id="MF_01925">
    <property type="entry name" value="P5C_reductase"/>
    <property type="match status" value="1"/>
</dbReference>
<dbReference type="GO" id="GO:0004735">
    <property type="term" value="F:pyrroline-5-carboxylate reductase activity"/>
    <property type="evidence" value="ECO:0007669"/>
    <property type="project" value="UniProtKB-EC"/>
</dbReference>
<evidence type="ECO:0000256" key="6">
    <source>
        <dbReference type="ARBA" id="ARBA00022490"/>
    </source>
</evidence>
<protein>
    <recommendedName>
        <fullName evidence="5 16">Pyrroline-5-carboxylate reductase</fullName>
        <ecNumber evidence="4 16">1.5.1.2</ecNumber>
    </recommendedName>
</protein>
<evidence type="ECO:0000259" key="18">
    <source>
        <dbReference type="Pfam" id="PF14748"/>
    </source>
</evidence>
<dbReference type="InterPro" id="IPR028939">
    <property type="entry name" value="P5C_Rdtase_cat_N"/>
</dbReference>
<dbReference type="PIRSF" id="PIRSF000193">
    <property type="entry name" value="Pyrrol-5-carb_rd"/>
    <property type="match status" value="1"/>
</dbReference>
<dbReference type="Gene3D" id="1.10.3730.10">
    <property type="entry name" value="ProC C-terminal domain-like"/>
    <property type="match status" value="1"/>
</dbReference>
<evidence type="ECO:0000256" key="13">
    <source>
        <dbReference type="ARBA" id="ARBA00050547"/>
    </source>
</evidence>
<keyword evidence="10 16" id="KW-0560">Oxidoreductase</keyword>
<feature type="binding site" evidence="15">
    <location>
        <position position="64"/>
    </location>
    <ligand>
        <name>NADPH</name>
        <dbReference type="ChEBI" id="CHEBI:57783"/>
    </ligand>
</feature>
<evidence type="ECO:0000256" key="2">
    <source>
        <dbReference type="ARBA" id="ARBA00005205"/>
    </source>
</evidence>
<organism evidence="19">
    <name type="scientific">Hyalomma excavatum</name>
    <dbReference type="NCBI Taxonomy" id="257692"/>
    <lineage>
        <taxon>Eukaryota</taxon>
        <taxon>Metazoa</taxon>
        <taxon>Ecdysozoa</taxon>
        <taxon>Arthropoda</taxon>
        <taxon>Chelicerata</taxon>
        <taxon>Arachnida</taxon>
        <taxon>Acari</taxon>
        <taxon>Parasitiformes</taxon>
        <taxon>Ixodida</taxon>
        <taxon>Ixodoidea</taxon>
        <taxon>Ixodidae</taxon>
        <taxon>Hyalomminae</taxon>
        <taxon>Hyalomma</taxon>
    </lineage>
</organism>
<dbReference type="SUPFAM" id="SSF48179">
    <property type="entry name" value="6-phosphogluconate dehydrogenase C-terminal domain-like"/>
    <property type="match status" value="1"/>
</dbReference>
<evidence type="ECO:0000256" key="16">
    <source>
        <dbReference type="RuleBase" id="RU003903"/>
    </source>
</evidence>
<feature type="domain" description="Pyrroline-5-carboxylate reductase catalytic N-terminal" evidence="17">
    <location>
        <begin position="14"/>
        <end position="105"/>
    </location>
</feature>
<evidence type="ECO:0000256" key="10">
    <source>
        <dbReference type="ARBA" id="ARBA00023002"/>
    </source>
</evidence>
<dbReference type="FunFam" id="3.40.50.720:FF:000190">
    <property type="entry name" value="Pyrroline-5-carboxylate reductase"/>
    <property type="match status" value="1"/>
</dbReference>
<dbReference type="NCBIfam" id="TIGR00112">
    <property type="entry name" value="proC"/>
    <property type="match status" value="1"/>
</dbReference>
<dbReference type="InterPro" id="IPR029036">
    <property type="entry name" value="P5CR_dimer"/>
</dbReference>
<evidence type="ECO:0000256" key="11">
    <source>
        <dbReference type="ARBA" id="ARBA00038523"/>
    </source>
</evidence>